<feature type="transmembrane region" description="Helical" evidence="1">
    <location>
        <begin position="75"/>
        <end position="97"/>
    </location>
</feature>
<dbReference type="InterPro" id="IPR025513">
    <property type="entry name" value="DUF4401"/>
</dbReference>
<feature type="transmembrane region" description="Helical" evidence="1">
    <location>
        <begin position="245"/>
        <end position="266"/>
    </location>
</feature>
<feature type="transmembrane region" description="Helical" evidence="1">
    <location>
        <begin position="286"/>
        <end position="305"/>
    </location>
</feature>
<feature type="transmembrane region" description="Helical" evidence="1">
    <location>
        <begin position="531"/>
        <end position="559"/>
    </location>
</feature>
<sequence>MNLLNQSWEKYLRFIFMLLAVGLFSSGVVTFIASNWELLTKFQKLYGVQVLLVVVTLVATWIYRRESRQQSPIKSYALFFVSLIVIGALLALIGQIYQTGADPWQLFALWTLLQLPLLLCLPNIAGALLFLATLNITLLRYQFVHHIDASFIIGVNLLLLAVIEATKSRLYDPWRVVNKIQNVILVAVLGWFVVENTQLIPITWLISIGLLWFYRTRRLDLFNLSVHFAYLIASVNVWLLDQLELGGLMFSSLITLFALFFVAYYVKKSFGAYLSQRQSHLAVQLLYLFLIALGTGMLVLCIALFVVQDEAYTLLFTTAILLIPAFAFRKKGNYLELSAICFLVASGTWTAFCLFLDISSWMGLTLSITASVIVYLINQQHWVRTVVVLQILFILFEHFYAFNDFYSSEYEHEMFFYHFFSSYSFYWLSLGSLICFYWMGRTRFDLRSMAWGFLLFYVYFVFSKSLFSYHMEADELPQINTFSDFFHLATFDLFNRPWDIHSFLSLVASLYAVVTFLLLHKAQQRPIHWLIAIGILFLSISFISVPLLIFCIALLLLAYTKQSRPIFVFSLVIAIASLAEYYYSLKLPLLYKSYLLLSVGVAFSLIVISLYRQYPEQQEHIQGHSSYTKRIPITALVTLILTLGVAQFTIHQNEDVLENGESIVLKLAPRDPRSLMQGDYMELHYELLNQVGDALPNEEMTNSKAYALLTLDEQRIATLCRIEFEKPQYFDGCAQGIYLPVTLNSYGDLSLPTQQFFFPEGKGEYFNQAEYGEYRFKEGKALLLRLLNTELQGL</sequence>
<dbReference type="Pfam" id="PF14351">
    <property type="entry name" value="DUF4401"/>
    <property type="match status" value="1"/>
</dbReference>
<feature type="transmembrane region" description="Helical" evidence="1">
    <location>
        <begin position="109"/>
        <end position="131"/>
    </location>
</feature>
<feature type="transmembrane region" description="Helical" evidence="1">
    <location>
        <begin position="143"/>
        <end position="163"/>
    </location>
</feature>
<feature type="transmembrane region" description="Helical" evidence="1">
    <location>
        <begin position="45"/>
        <end position="63"/>
    </location>
</feature>
<name>A0A4V1AXY5_9PAST</name>
<feature type="domain" description="DUF4401" evidence="3">
    <location>
        <begin position="280"/>
        <end position="606"/>
    </location>
</feature>
<keyword evidence="5" id="KW-1185">Reference proteome</keyword>
<keyword evidence="1" id="KW-1133">Transmembrane helix</keyword>
<feature type="transmembrane region" description="Helical" evidence="1">
    <location>
        <begin position="12"/>
        <end position="33"/>
    </location>
</feature>
<feature type="transmembrane region" description="Helical" evidence="1">
    <location>
        <begin position="631"/>
        <end position="650"/>
    </location>
</feature>
<evidence type="ECO:0000259" key="3">
    <source>
        <dbReference type="Pfam" id="PF14351"/>
    </source>
</evidence>
<dbReference type="AlphaFoldDB" id="A0A4V1AXY5"/>
<feature type="transmembrane region" description="Helical" evidence="1">
    <location>
        <begin position="594"/>
        <end position="611"/>
    </location>
</feature>
<feature type="transmembrane region" description="Helical" evidence="1">
    <location>
        <begin position="565"/>
        <end position="582"/>
    </location>
</feature>
<feature type="transmembrane region" description="Helical" evidence="1">
    <location>
        <begin position="311"/>
        <end position="328"/>
    </location>
</feature>
<evidence type="ECO:0000256" key="1">
    <source>
        <dbReference type="SAM" id="Phobius"/>
    </source>
</evidence>
<dbReference type="Pfam" id="PF14345">
    <property type="entry name" value="GDYXXLXY"/>
    <property type="match status" value="1"/>
</dbReference>
<dbReference type="Pfam" id="PF09925">
    <property type="entry name" value="DUF2157"/>
    <property type="match status" value="1"/>
</dbReference>
<dbReference type="InterPro" id="IPR018677">
    <property type="entry name" value="DUF2157"/>
</dbReference>
<gene>
    <name evidence="4" type="ORF">EXH44_04185</name>
</gene>
<feature type="transmembrane region" description="Helical" evidence="1">
    <location>
        <begin position="382"/>
        <end position="402"/>
    </location>
</feature>
<dbReference type="KEGG" id="aio:EXH44_04185"/>
<feature type="domain" description="DUF2157" evidence="2">
    <location>
        <begin position="14"/>
        <end position="121"/>
    </location>
</feature>
<feature type="transmembrane region" description="Helical" evidence="1">
    <location>
        <begin position="358"/>
        <end position="377"/>
    </location>
</feature>
<evidence type="ECO:0000313" key="5">
    <source>
        <dbReference type="Proteomes" id="UP000294444"/>
    </source>
</evidence>
<keyword evidence="1" id="KW-0472">Membrane</keyword>
<feature type="transmembrane region" description="Helical" evidence="1">
    <location>
        <begin position="450"/>
        <end position="467"/>
    </location>
</feature>
<feature type="transmembrane region" description="Helical" evidence="1">
    <location>
        <begin position="335"/>
        <end position="352"/>
    </location>
</feature>
<feature type="transmembrane region" description="Helical" evidence="1">
    <location>
        <begin position="414"/>
        <end position="438"/>
    </location>
</feature>
<evidence type="ECO:0000259" key="2">
    <source>
        <dbReference type="Pfam" id="PF09925"/>
    </source>
</evidence>
<accession>A0A4V1AXY5</accession>
<feature type="transmembrane region" description="Helical" evidence="1">
    <location>
        <begin position="183"/>
        <end position="214"/>
    </location>
</feature>
<organism evidence="4 5">
    <name type="scientific">Actinobacillus indolicus</name>
    <dbReference type="NCBI Taxonomy" id="51049"/>
    <lineage>
        <taxon>Bacteria</taxon>
        <taxon>Pseudomonadati</taxon>
        <taxon>Pseudomonadota</taxon>
        <taxon>Gammaproteobacteria</taxon>
        <taxon>Pasteurellales</taxon>
        <taxon>Pasteurellaceae</taxon>
        <taxon>Actinobacillus</taxon>
    </lineage>
</organism>
<protein>
    <submittedName>
        <fullName evidence="4">DUF2157 domain-containing protein</fullName>
    </submittedName>
</protein>
<feature type="transmembrane region" description="Helical" evidence="1">
    <location>
        <begin position="500"/>
        <end position="519"/>
    </location>
</feature>
<dbReference type="Proteomes" id="UP000294444">
    <property type="component" value="Chromosome"/>
</dbReference>
<dbReference type="InterPro" id="IPR025833">
    <property type="entry name" value="GDYXXLXY"/>
</dbReference>
<reference evidence="4 5" key="1">
    <citation type="submission" date="2019-03" db="EMBL/GenBank/DDBJ databases">
        <authorList>
            <person name="Che Y."/>
            <person name="Zhou L."/>
        </authorList>
    </citation>
    <scope>NUCLEOTIDE SEQUENCE [LARGE SCALE GENOMIC DNA]</scope>
    <source>
        <strain evidence="4 5">AIFJ1607</strain>
    </source>
</reference>
<feature type="transmembrane region" description="Helical" evidence="1">
    <location>
        <begin position="221"/>
        <end position="239"/>
    </location>
</feature>
<proteinExistence type="predicted"/>
<dbReference type="RefSeq" id="WP_162856404.1">
    <property type="nucleotide sequence ID" value="NZ_CP038145.1"/>
</dbReference>
<dbReference type="EMBL" id="CP038145">
    <property type="protein sequence ID" value="QBQ63490.1"/>
    <property type="molecule type" value="Genomic_DNA"/>
</dbReference>
<keyword evidence="1" id="KW-0812">Transmembrane</keyword>
<evidence type="ECO:0000313" key="4">
    <source>
        <dbReference type="EMBL" id="QBQ63490.1"/>
    </source>
</evidence>